<keyword evidence="11" id="KW-1185">Reference proteome</keyword>
<dbReference type="EMBL" id="JAGSSV010000004">
    <property type="protein sequence ID" value="MBR7888240.1"/>
    <property type="molecule type" value="Genomic_DNA"/>
</dbReference>
<dbReference type="PANTHER" id="PTHR24421">
    <property type="entry name" value="NITRATE/NITRITE SENSOR PROTEIN NARX-RELATED"/>
    <property type="match status" value="1"/>
</dbReference>
<proteinExistence type="predicted"/>
<evidence type="ECO:0000256" key="4">
    <source>
        <dbReference type="ARBA" id="ARBA00022679"/>
    </source>
</evidence>
<comment type="caution">
    <text evidence="10">The sequence shown here is derived from an EMBL/GenBank/DDBJ whole genome shotgun (WGS) entry which is preliminary data.</text>
</comment>
<name>A0ABS5H9T9_9GAMM</name>
<dbReference type="RefSeq" id="WP_211535592.1">
    <property type="nucleotide sequence ID" value="NZ_JAGSSV010000004.1"/>
</dbReference>
<evidence type="ECO:0000313" key="11">
    <source>
        <dbReference type="Proteomes" id="UP000679722"/>
    </source>
</evidence>
<keyword evidence="4" id="KW-0808">Transferase</keyword>
<dbReference type="Gene3D" id="3.30.565.10">
    <property type="entry name" value="Histidine kinase-like ATPase, C-terminal domain"/>
    <property type="match status" value="1"/>
</dbReference>
<dbReference type="InterPro" id="IPR036890">
    <property type="entry name" value="HATPase_C_sf"/>
</dbReference>
<evidence type="ECO:0000313" key="10">
    <source>
        <dbReference type="EMBL" id="MBR7888240.1"/>
    </source>
</evidence>
<dbReference type="InterPro" id="IPR003594">
    <property type="entry name" value="HATPase_dom"/>
</dbReference>
<evidence type="ECO:0000256" key="1">
    <source>
        <dbReference type="ARBA" id="ARBA00000085"/>
    </source>
</evidence>
<evidence type="ECO:0000256" key="3">
    <source>
        <dbReference type="ARBA" id="ARBA00022553"/>
    </source>
</evidence>
<evidence type="ECO:0000256" key="6">
    <source>
        <dbReference type="ARBA" id="ARBA00022777"/>
    </source>
</evidence>
<evidence type="ECO:0000256" key="7">
    <source>
        <dbReference type="ARBA" id="ARBA00022840"/>
    </source>
</evidence>
<dbReference type="Gene3D" id="1.20.5.1930">
    <property type="match status" value="1"/>
</dbReference>
<keyword evidence="8" id="KW-0902">Two-component regulatory system</keyword>
<accession>A0ABS5H9T9</accession>
<keyword evidence="3" id="KW-0597">Phosphoprotein</keyword>
<reference evidence="11" key="2">
    <citation type="submission" date="2023-07" db="EMBL/GenBank/DDBJ databases">
        <title>Marinomonas vulgaris A79, complete genome.</title>
        <authorList>
            <person name="Ying J.-J."/>
        </authorList>
    </citation>
    <scope>NUCLEOTIDE SEQUENCE [LARGE SCALE GENOMIC DNA]</scope>
    <source>
        <strain evidence="11">A79</strain>
    </source>
</reference>
<protein>
    <recommendedName>
        <fullName evidence="2">histidine kinase</fullName>
        <ecNumber evidence="2">2.7.13.3</ecNumber>
    </recommendedName>
</protein>
<dbReference type="Pfam" id="PF02518">
    <property type="entry name" value="HATPase_c"/>
    <property type="match status" value="1"/>
</dbReference>
<sequence>MANSFLSWWHGLSWWFFKPIVHNHKPSDDVTSLILELAVTTDVDATLRNALTNWQVIIKETLNGDLYIVSPSSRKEHTQLLHANQLNPSPSLLQKVRYQLTHHAADRPAPLSNSPMHVQKIPCQNTKQKLSSNAWLIVCFDQATPSKEKIDACLQPLAIALEKGLTIWQQHQVSIEHAIDKTQTSHAAELHDTLAQTLSYLRIKSCQLADLCDEQTNPTAKTISDDIATQVKLAYRQSRDLIATSRLNLQTGQLIPSILIAVEEFEQRSSIVFEVDNRVSHHTHTAADIQVLYIIREALSNVVRHSDASHARLKITQSPQNDLIIRIEDNGIGIPKNNQHKGRFGMLIMQERADKIPAQLTVTARKNGGTSVELLIKGSTL</sequence>
<evidence type="ECO:0000256" key="2">
    <source>
        <dbReference type="ARBA" id="ARBA00012438"/>
    </source>
</evidence>
<dbReference type="InterPro" id="IPR011712">
    <property type="entry name" value="Sig_transdc_His_kin_sub3_dim/P"/>
</dbReference>
<evidence type="ECO:0000259" key="9">
    <source>
        <dbReference type="SMART" id="SM00387"/>
    </source>
</evidence>
<dbReference type="InterPro" id="IPR050482">
    <property type="entry name" value="Sensor_HK_TwoCompSys"/>
</dbReference>
<gene>
    <name evidence="10" type="ORF">J9B83_04725</name>
</gene>
<dbReference type="CDD" id="cd16917">
    <property type="entry name" value="HATPase_UhpB-NarQ-NarX-like"/>
    <property type="match status" value="1"/>
</dbReference>
<dbReference type="Proteomes" id="UP000679722">
    <property type="component" value="Unassembled WGS sequence"/>
</dbReference>
<keyword evidence="6" id="KW-0418">Kinase</keyword>
<reference evidence="10 11" key="1">
    <citation type="submission" date="2021-04" db="EMBL/GenBank/DDBJ databases">
        <authorList>
            <person name="Sun C."/>
        </authorList>
    </citation>
    <scope>NUCLEOTIDE SEQUENCE [LARGE SCALE GENOMIC DNA]</scope>
    <source>
        <strain evidence="10 11">A79</strain>
    </source>
</reference>
<comment type="catalytic activity">
    <reaction evidence="1">
        <text>ATP + protein L-histidine = ADP + protein N-phospho-L-histidine.</text>
        <dbReference type="EC" id="2.7.13.3"/>
    </reaction>
</comment>
<dbReference type="PANTHER" id="PTHR24421:SF10">
    <property type="entry name" value="NITRATE_NITRITE SENSOR PROTEIN NARQ"/>
    <property type="match status" value="1"/>
</dbReference>
<dbReference type="SMART" id="SM00387">
    <property type="entry name" value="HATPase_c"/>
    <property type="match status" value="1"/>
</dbReference>
<evidence type="ECO:0000256" key="8">
    <source>
        <dbReference type="ARBA" id="ARBA00023012"/>
    </source>
</evidence>
<dbReference type="SUPFAM" id="SSF55874">
    <property type="entry name" value="ATPase domain of HSP90 chaperone/DNA topoisomerase II/histidine kinase"/>
    <property type="match status" value="1"/>
</dbReference>
<feature type="domain" description="Histidine kinase/HSP90-like ATPase" evidence="9">
    <location>
        <begin position="286"/>
        <end position="380"/>
    </location>
</feature>
<dbReference type="Pfam" id="PF07730">
    <property type="entry name" value="HisKA_3"/>
    <property type="match status" value="1"/>
</dbReference>
<evidence type="ECO:0000256" key="5">
    <source>
        <dbReference type="ARBA" id="ARBA00022741"/>
    </source>
</evidence>
<keyword evidence="5" id="KW-0547">Nucleotide-binding</keyword>
<dbReference type="EC" id="2.7.13.3" evidence="2"/>
<keyword evidence="7" id="KW-0067">ATP-binding</keyword>
<organism evidence="10 11">
    <name type="scientific">Marinomonas vulgaris</name>
    <dbReference type="NCBI Taxonomy" id="2823372"/>
    <lineage>
        <taxon>Bacteria</taxon>
        <taxon>Pseudomonadati</taxon>
        <taxon>Pseudomonadota</taxon>
        <taxon>Gammaproteobacteria</taxon>
        <taxon>Oceanospirillales</taxon>
        <taxon>Oceanospirillaceae</taxon>
        <taxon>Marinomonas</taxon>
    </lineage>
</organism>